<protein>
    <recommendedName>
        <fullName evidence="4">Peroxisomal ATPase PEX1 N-terminal C-lobe domain-containing protein</fullName>
    </recommendedName>
</protein>
<accession>A0ABD6EZD3</accession>
<sequence>MSTCEFPVRLGNHNWCNCFGYLIATDSEEILQCLTQPSNWNSLGFFVINRNTPPHKIAIELFEQPDLPSPGLNVYHTLLLNPTFADLCGLSDDEAIFDAIKRVISNRIKYRLQAVVSRVNDVPRGCFIELTTRRLADWALMDSVSAEVGNVFLTQIHLVSDGMRFPIWLGQNIVCSFAVGVFLSFVMFRL</sequence>
<dbReference type="Pfam" id="PF09262">
    <property type="entry name" value="PEX-1N"/>
    <property type="match status" value="1"/>
</dbReference>
<keyword evidence="2" id="KW-0067">ATP-binding</keyword>
<dbReference type="Gene3D" id="3.10.330.10">
    <property type="match status" value="1"/>
</dbReference>
<dbReference type="AlphaFoldDB" id="A0ABD6EZD3"/>
<dbReference type="GO" id="GO:0005524">
    <property type="term" value="F:ATP binding"/>
    <property type="evidence" value="ECO:0007669"/>
    <property type="project" value="UniProtKB-KW"/>
</dbReference>
<keyword evidence="3" id="KW-0812">Transmembrane</keyword>
<keyword evidence="6" id="KW-1185">Reference proteome</keyword>
<evidence type="ECO:0000313" key="5">
    <source>
        <dbReference type="EMBL" id="MFH4984492.1"/>
    </source>
</evidence>
<keyword evidence="1" id="KW-0547">Nucleotide-binding</keyword>
<feature type="transmembrane region" description="Helical" evidence="3">
    <location>
        <begin position="165"/>
        <end position="188"/>
    </location>
</feature>
<keyword evidence="3" id="KW-0472">Membrane</keyword>
<evidence type="ECO:0000313" key="6">
    <source>
        <dbReference type="Proteomes" id="UP001608902"/>
    </source>
</evidence>
<feature type="domain" description="Peroxisomal ATPase PEX1 N-terminal C-lobe" evidence="4">
    <location>
        <begin position="136"/>
        <end position="179"/>
    </location>
</feature>
<dbReference type="InterPro" id="IPR029067">
    <property type="entry name" value="CDC48_domain_2-like_sf"/>
</dbReference>
<evidence type="ECO:0000256" key="1">
    <source>
        <dbReference type="ARBA" id="ARBA00022741"/>
    </source>
</evidence>
<reference evidence="5 6" key="1">
    <citation type="submission" date="2024-08" db="EMBL/GenBank/DDBJ databases">
        <title>Gnathostoma spinigerum genome.</title>
        <authorList>
            <person name="Gonzalez-Bertolin B."/>
            <person name="Monzon S."/>
            <person name="Zaballos A."/>
            <person name="Jimenez P."/>
            <person name="Dekumyoy P."/>
            <person name="Varona S."/>
            <person name="Cuesta I."/>
            <person name="Sumanam S."/>
            <person name="Adisakwattana P."/>
            <person name="Gasser R.B."/>
            <person name="Hernandez-Gonzalez A."/>
            <person name="Young N.D."/>
            <person name="Perteguer M.J."/>
        </authorList>
    </citation>
    <scope>NUCLEOTIDE SEQUENCE [LARGE SCALE GENOMIC DNA]</scope>
    <source>
        <strain evidence="5">AL3</strain>
        <tissue evidence="5">Liver</tissue>
    </source>
</reference>
<name>A0ABD6EZD3_9BILA</name>
<dbReference type="InterPro" id="IPR015342">
    <property type="entry name" value="PEX1-N_C-lobe"/>
</dbReference>
<evidence type="ECO:0000256" key="3">
    <source>
        <dbReference type="SAM" id="Phobius"/>
    </source>
</evidence>
<dbReference type="SUPFAM" id="SSF54585">
    <property type="entry name" value="Cdc48 domain 2-like"/>
    <property type="match status" value="1"/>
</dbReference>
<dbReference type="EMBL" id="JBGFUD010018026">
    <property type="protein sequence ID" value="MFH4984492.1"/>
    <property type="molecule type" value="Genomic_DNA"/>
</dbReference>
<evidence type="ECO:0000256" key="2">
    <source>
        <dbReference type="ARBA" id="ARBA00022840"/>
    </source>
</evidence>
<comment type="caution">
    <text evidence="5">The sequence shown here is derived from an EMBL/GenBank/DDBJ whole genome shotgun (WGS) entry which is preliminary data.</text>
</comment>
<dbReference type="Proteomes" id="UP001608902">
    <property type="component" value="Unassembled WGS sequence"/>
</dbReference>
<organism evidence="5 6">
    <name type="scientific">Gnathostoma spinigerum</name>
    <dbReference type="NCBI Taxonomy" id="75299"/>
    <lineage>
        <taxon>Eukaryota</taxon>
        <taxon>Metazoa</taxon>
        <taxon>Ecdysozoa</taxon>
        <taxon>Nematoda</taxon>
        <taxon>Chromadorea</taxon>
        <taxon>Rhabditida</taxon>
        <taxon>Spirurina</taxon>
        <taxon>Gnathostomatomorpha</taxon>
        <taxon>Gnathostomatoidea</taxon>
        <taxon>Gnathostomatidae</taxon>
        <taxon>Gnathostoma</taxon>
    </lineage>
</organism>
<gene>
    <name evidence="5" type="ORF">AB6A40_011201</name>
</gene>
<evidence type="ECO:0000259" key="4">
    <source>
        <dbReference type="Pfam" id="PF09262"/>
    </source>
</evidence>
<keyword evidence="3" id="KW-1133">Transmembrane helix</keyword>
<proteinExistence type="predicted"/>